<evidence type="ECO:0000256" key="8">
    <source>
        <dbReference type="ARBA" id="ARBA00022932"/>
    </source>
</evidence>
<dbReference type="SUPFAM" id="SSF53098">
    <property type="entry name" value="Ribonuclease H-like"/>
    <property type="match status" value="1"/>
</dbReference>
<keyword evidence="7" id="KW-0695">RNA-directed DNA polymerase</keyword>
<accession>A0A699K4K7</accession>
<dbReference type="InterPro" id="IPR039537">
    <property type="entry name" value="Retrotran_Ty1/copia-like"/>
</dbReference>
<feature type="domain" description="Integrase catalytic" evidence="10">
    <location>
        <begin position="100"/>
        <end position="250"/>
    </location>
</feature>
<evidence type="ECO:0000313" key="11">
    <source>
        <dbReference type="EMBL" id="GFA76410.1"/>
    </source>
</evidence>
<keyword evidence="5" id="KW-0460">Magnesium</keyword>
<keyword evidence="6" id="KW-0229">DNA integration</keyword>
<keyword evidence="8" id="KW-0548">Nucleotidyltransferase</keyword>
<evidence type="ECO:0000256" key="7">
    <source>
        <dbReference type="ARBA" id="ARBA00022918"/>
    </source>
</evidence>
<keyword evidence="3" id="KW-0255">Endonuclease</keyword>
<dbReference type="PANTHER" id="PTHR42648">
    <property type="entry name" value="TRANSPOSASE, PUTATIVE-RELATED"/>
    <property type="match status" value="1"/>
</dbReference>
<evidence type="ECO:0000256" key="6">
    <source>
        <dbReference type="ARBA" id="ARBA00022908"/>
    </source>
</evidence>
<keyword evidence="9" id="KW-0233">DNA recombination</keyword>
<dbReference type="EMBL" id="BKCJ010483416">
    <property type="protein sequence ID" value="GFA76410.1"/>
    <property type="molecule type" value="Genomic_DNA"/>
</dbReference>
<name>A0A699K4K7_TANCI</name>
<dbReference type="GO" id="GO:0015074">
    <property type="term" value="P:DNA integration"/>
    <property type="evidence" value="ECO:0007669"/>
    <property type="project" value="UniProtKB-KW"/>
</dbReference>
<dbReference type="InterPro" id="IPR036397">
    <property type="entry name" value="RNaseH_sf"/>
</dbReference>
<dbReference type="InterPro" id="IPR012337">
    <property type="entry name" value="RNaseH-like_sf"/>
</dbReference>
<gene>
    <name evidence="11" type="ORF">Tci_648382</name>
</gene>
<evidence type="ECO:0000259" key="10">
    <source>
        <dbReference type="PROSITE" id="PS50994"/>
    </source>
</evidence>
<keyword evidence="8" id="KW-0239">DNA-directed DNA polymerase</keyword>
<sequence>MNSVSKDHVKPKVLAPGKYAIDVEPIVPRLRNNREAHLDYLRHLKESVETIREIVKEAKVVRPLDSSIVSACRYTKHSQKLLEYAIGTCRQDSHQQDKKHSPAPLIRKKQVTFAEQKSKKHTYKPKTENTNVEVLNTLHMDLYGPMRVSKYETPEVVIKFLQQIQVGLIKIVRYIRTDNGTKFINKTLTKYYERIGIFHQKTVPRTPQQNGVVERRNRTLVEAARIMLIFFKAPMFLWAEAMATACYTQN</sequence>
<reference evidence="11" key="1">
    <citation type="journal article" date="2019" name="Sci. Rep.">
        <title>Draft genome of Tanacetum cinerariifolium, the natural source of mosquito coil.</title>
        <authorList>
            <person name="Yamashiro T."/>
            <person name="Shiraishi A."/>
            <person name="Satake H."/>
            <person name="Nakayama K."/>
        </authorList>
    </citation>
    <scope>NUCLEOTIDE SEQUENCE</scope>
</reference>
<evidence type="ECO:0000256" key="9">
    <source>
        <dbReference type="ARBA" id="ARBA00023172"/>
    </source>
</evidence>
<comment type="caution">
    <text evidence="11">The sequence shown here is derived from an EMBL/GenBank/DDBJ whole genome shotgun (WGS) entry which is preliminary data.</text>
</comment>
<dbReference type="GO" id="GO:0016787">
    <property type="term" value="F:hydrolase activity"/>
    <property type="evidence" value="ECO:0007669"/>
    <property type="project" value="UniProtKB-KW"/>
</dbReference>
<dbReference type="PANTHER" id="PTHR42648:SF11">
    <property type="entry name" value="TRANSPOSON TY4-P GAG-POL POLYPROTEIN"/>
    <property type="match status" value="1"/>
</dbReference>
<keyword evidence="4" id="KW-0378">Hydrolase</keyword>
<dbReference type="GO" id="GO:0003964">
    <property type="term" value="F:RNA-directed DNA polymerase activity"/>
    <property type="evidence" value="ECO:0007669"/>
    <property type="project" value="UniProtKB-KW"/>
</dbReference>
<organism evidence="11">
    <name type="scientific">Tanacetum cinerariifolium</name>
    <name type="common">Dalmatian daisy</name>
    <name type="synonym">Chrysanthemum cinerariifolium</name>
    <dbReference type="NCBI Taxonomy" id="118510"/>
    <lineage>
        <taxon>Eukaryota</taxon>
        <taxon>Viridiplantae</taxon>
        <taxon>Streptophyta</taxon>
        <taxon>Embryophyta</taxon>
        <taxon>Tracheophyta</taxon>
        <taxon>Spermatophyta</taxon>
        <taxon>Magnoliopsida</taxon>
        <taxon>eudicotyledons</taxon>
        <taxon>Gunneridae</taxon>
        <taxon>Pentapetalae</taxon>
        <taxon>asterids</taxon>
        <taxon>campanulids</taxon>
        <taxon>Asterales</taxon>
        <taxon>Asteraceae</taxon>
        <taxon>Asteroideae</taxon>
        <taxon>Anthemideae</taxon>
        <taxon>Anthemidinae</taxon>
        <taxon>Tanacetum</taxon>
    </lineage>
</organism>
<dbReference type="InterPro" id="IPR001584">
    <property type="entry name" value="Integrase_cat-core"/>
</dbReference>
<dbReference type="GO" id="GO:0046872">
    <property type="term" value="F:metal ion binding"/>
    <property type="evidence" value="ECO:0007669"/>
    <property type="project" value="UniProtKB-KW"/>
</dbReference>
<evidence type="ECO:0000256" key="5">
    <source>
        <dbReference type="ARBA" id="ARBA00022842"/>
    </source>
</evidence>
<protein>
    <submittedName>
        <fullName evidence="11">Putative ribonuclease H-like domain-containing protein</fullName>
    </submittedName>
</protein>
<dbReference type="GO" id="GO:0003676">
    <property type="term" value="F:nucleic acid binding"/>
    <property type="evidence" value="ECO:0007669"/>
    <property type="project" value="InterPro"/>
</dbReference>
<evidence type="ECO:0000256" key="3">
    <source>
        <dbReference type="ARBA" id="ARBA00022759"/>
    </source>
</evidence>
<dbReference type="Gene3D" id="3.30.420.10">
    <property type="entry name" value="Ribonuclease H-like superfamily/Ribonuclease H"/>
    <property type="match status" value="1"/>
</dbReference>
<keyword evidence="2" id="KW-0479">Metal-binding</keyword>
<dbReference type="GO" id="GO:0003887">
    <property type="term" value="F:DNA-directed DNA polymerase activity"/>
    <property type="evidence" value="ECO:0007669"/>
    <property type="project" value="UniProtKB-KW"/>
</dbReference>
<keyword evidence="1" id="KW-0540">Nuclease</keyword>
<keyword evidence="8" id="KW-0808">Transferase</keyword>
<evidence type="ECO:0000256" key="4">
    <source>
        <dbReference type="ARBA" id="ARBA00022801"/>
    </source>
</evidence>
<dbReference type="PROSITE" id="PS50994">
    <property type="entry name" value="INTEGRASE"/>
    <property type="match status" value="1"/>
</dbReference>
<evidence type="ECO:0000256" key="2">
    <source>
        <dbReference type="ARBA" id="ARBA00022723"/>
    </source>
</evidence>
<dbReference type="GO" id="GO:0004519">
    <property type="term" value="F:endonuclease activity"/>
    <property type="evidence" value="ECO:0007669"/>
    <property type="project" value="UniProtKB-KW"/>
</dbReference>
<proteinExistence type="predicted"/>
<evidence type="ECO:0000256" key="1">
    <source>
        <dbReference type="ARBA" id="ARBA00022722"/>
    </source>
</evidence>
<dbReference type="AlphaFoldDB" id="A0A699K4K7"/>
<dbReference type="GO" id="GO:0006310">
    <property type="term" value="P:DNA recombination"/>
    <property type="evidence" value="ECO:0007669"/>
    <property type="project" value="UniProtKB-KW"/>
</dbReference>